<dbReference type="GO" id="GO:0003677">
    <property type="term" value="F:DNA binding"/>
    <property type="evidence" value="ECO:0007669"/>
    <property type="project" value="UniProtKB-KW"/>
</dbReference>
<evidence type="ECO:0000256" key="10">
    <source>
        <dbReference type="ARBA" id="ARBA00049244"/>
    </source>
</evidence>
<evidence type="ECO:0000256" key="6">
    <source>
        <dbReference type="ARBA" id="ARBA00022813"/>
    </source>
</evidence>
<comment type="catalytic activity">
    <reaction evidence="10">
        <text>DNA(n) + a 2'-deoxyribonucleoside 5'-triphosphate = DNA(n+1) + diphosphate</text>
        <dbReference type="Rhea" id="RHEA:22508"/>
        <dbReference type="Rhea" id="RHEA-COMP:17339"/>
        <dbReference type="Rhea" id="RHEA-COMP:17340"/>
        <dbReference type="ChEBI" id="CHEBI:33019"/>
        <dbReference type="ChEBI" id="CHEBI:61560"/>
        <dbReference type="ChEBI" id="CHEBI:173112"/>
        <dbReference type="EC" id="2.7.7.7"/>
    </reaction>
</comment>
<dbReference type="InterPro" id="IPR012337">
    <property type="entry name" value="RNaseH-like_sf"/>
</dbReference>
<evidence type="ECO:0000256" key="2">
    <source>
        <dbReference type="ARBA" id="ARBA00012417"/>
    </source>
</evidence>
<accession>A0A6C0IDW0</accession>
<dbReference type="SUPFAM" id="SSF55608">
    <property type="entry name" value="Homing endonucleases"/>
    <property type="match status" value="1"/>
</dbReference>
<dbReference type="EC" id="2.7.7.7" evidence="2"/>
<dbReference type="InterPro" id="IPR050240">
    <property type="entry name" value="DNA_pol_type-B"/>
</dbReference>
<dbReference type="Gene3D" id="1.10.132.60">
    <property type="entry name" value="DNA polymerase family B, C-terminal domain"/>
    <property type="match status" value="1"/>
</dbReference>
<dbReference type="GO" id="GO:0006261">
    <property type="term" value="P:DNA-templated DNA replication"/>
    <property type="evidence" value="ECO:0007669"/>
    <property type="project" value="TreeGrafter"/>
</dbReference>
<dbReference type="Pfam" id="PF00136">
    <property type="entry name" value="DNA_pol_B"/>
    <property type="match status" value="2"/>
</dbReference>
<dbReference type="PROSITE" id="PS50819">
    <property type="entry name" value="INTEIN_ENDONUCLEASE"/>
    <property type="match status" value="1"/>
</dbReference>
<dbReference type="GO" id="GO:0016539">
    <property type="term" value="P:intein-mediated protein splicing"/>
    <property type="evidence" value="ECO:0007669"/>
    <property type="project" value="InterPro"/>
</dbReference>
<dbReference type="SMART" id="SM00305">
    <property type="entry name" value="HintC"/>
    <property type="match status" value="1"/>
</dbReference>
<dbReference type="Gene3D" id="3.90.1600.10">
    <property type="entry name" value="Palm domain of DNA polymerase"/>
    <property type="match status" value="3"/>
</dbReference>
<evidence type="ECO:0000256" key="1">
    <source>
        <dbReference type="ARBA" id="ARBA00005755"/>
    </source>
</evidence>
<name>A0A6C0IDW0_9ZZZZ</name>
<dbReference type="InterPro" id="IPR003586">
    <property type="entry name" value="Hint_dom_C"/>
</dbReference>
<dbReference type="Pfam" id="PF03104">
    <property type="entry name" value="DNA_pol_B_exo1"/>
    <property type="match status" value="2"/>
</dbReference>
<reference evidence="12" key="1">
    <citation type="journal article" date="2020" name="Nature">
        <title>Giant virus diversity and host interactions through global metagenomics.</title>
        <authorList>
            <person name="Schulz F."/>
            <person name="Roux S."/>
            <person name="Paez-Espino D."/>
            <person name="Jungbluth S."/>
            <person name="Walsh D.A."/>
            <person name="Denef V.J."/>
            <person name="McMahon K.D."/>
            <person name="Konstantinidis K.T."/>
            <person name="Eloe-Fadrosh E.A."/>
            <person name="Kyrpides N.C."/>
            <person name="Woyke T."/>
        </authorList>
    </citation>
    <scope>NUCLEOTIDE SEQUENCE</scope>
    <source>
        <strain evidence="12">GVMAG-M-3300023184-72</strain>
    </source>
</reference>
<dbReference type="InterPro" id="IPR023211">
    <property type="entry name" value="DNA_pol_palm_dom_sf"/>
</dbReference>
<dbReference type="InterPro" id="IPR007869">
    <property type="entry name" value="Homing_endonuc_PI-Sce"/>
</dbReference>
<comment type="similarity">
    <text evidence="1">Belongs to the DNA polymerase type-B family.</text>
</comment>
<dbReference type="InterPro" id="IPR006142">
    <property type="entry name" value="INTEIN"/>
</dbReference>
<evidence type="ECO:0000256" key="4">
    <source>
        <dbReference type="ARBA" id="ARBA00022679"/>
    </source>
</evidence>
<dbReference type="InterPro" id="IPR006134">
    <property type="entry name" value="DNA-dir_DNA_pol_B_multi_dom"/>
</dbReference>
<dbReference type="PRINTS" id="PR00379">
    <property type="entry name" value="INTEIN"/>
</dbReference>
<dbReference type="NCBIfam" id="TIGR01443">
    <property type="entry name" value="intein_Cterm"/>
    <property type="match status" value="1"/>
</dbReference>
<dbReference type="InterPro" id="IPR036397">
    <property type="entry name" value="RNaseH_sf"/>
</dbReference>
<dbReference type="PANTHER" id="PTHR10322">
    <property type="entry name" value="DNA POLYMERASE CATALYTIC SUBUNIT"/>
    <property type="match status" value="1"/>
</dbReference>
<dbReference type="InterPro" id="IPR006133">
    <property type="entry name" value="DNA-dir_DNA_pol_B_exonuc"/>
</dbReference>
<keyword evidence="7" id="KW-0239">DNA-directed DNA polymerase</keyword>
<keyword evidence="8" id="KW-0651">Protein splicing</keyword>
<dbReference type="InterPro" id="IPR036844">
    <property type="entry name" value="Hint_dom_sf"/>
</dbReference>
<keyword evidence="4" id="KW-0808">Transferase</keyword>
<dbReference type="SUPFAM" id="SSF53098">
    <property type="entry name" value="Ribonuclease H-like"/>
    <property type="match status" value="1"/>
</dbReference>
<evidence type="ECO:0000256" key="5">
    <source>
        <dbReference type="ARBA" id="ARBA00022695"/>
    </source>
</evidence>
<evidence type="ECO:0000256" key="8">
    <source>
        <dbReference type="ARBA" id="ARBA00023000"/>
    </source>
</evidence>
<feature type="domain" description="DOD-type homing endonuclease" evidence="11">
    <location>
        <begin position="1102"/>
        <end position="1248"/>
    </location>
</feature>
<organism evidence="12">
    <name type="scientific">viral metagenome</name>
    <dbReference type="NCBI Taxonomy" id="1070528"/>
    <lineage>
        <taxon>unclassified sequences</taxon>
        <taxon>metagenomes</taxon>
        <taxon>organismal metagenomes</taxon>
    </lineage>
</organism>
<dbReference type="GO" id="GO:0000166">
    <property type="term" value="F:nucleotide binding"/>
    <property type="evidence" value="ECO:0007669"/>
    <property type="project" value="InterPro"/>
</dbReference>
<evidence type="ECO:0000259" key="11">
    <source>
        <dbReference type="PROSITE" id="PS50819"/>
    </source>
</evidence>
<dbReference type="GO" id="GO:0003887">
    <property type="term" value="F:DNA-directed DNA polymerase activity"/>
    <property type="evidence" value="ECO:0007669"/>
    <property type="project" value="UniProtKB-KW"/>
</dbReference>
<dbReference type="InterPro" id="IPR006172">
    <property type="entry name" value="DNA-dir_DNA_pol_B"/>
</dbReference>
<dbReference type="InterPro" id="IPR043502">
    <property type="entry name" value="DNA/RNA_pol_sf"/>
</dbReference>
<sequence length="1615" mass="186674">MEHIFRIFDFNVYNGKENTKETSDDEHNNTYKDNTKFMIQIFGVDEKGKTCSILAEDYRPFFYVMVNDKWTKEMKEQFLTHIKSKIGKYYKDSITECKIIKRKKLYGFDGGKEHKFIRLEFINFTAFNKVKNLWYTDYQHGHKLITNKDGEEGYFFNNTYIKLYEANIPPLLRFFHIKDISPSGWIALPKKKTIEIKSEYKNTNCDFEFSINYNNIIPLNNIETRVPYKIMSFDIEASSSHGDFPVPIKSYKKLAINILEYFEKLEINMTNDLCKQILKRIILSAFGYDNMVEIDIIYPKKKPESKDSLVSIFDKWVTTPIRNYEKTSAFNEVTTLESLFEKMWADEDEEENNYKSHIKSTIDKKATIVDLLCDNKIERDAKLNEINVSLNSQFPKLEGDKVTFIGSTFMNYGEKDPYMNHCIVLNTCSKLPMDNTIIESYNTEKDVLLAWQKLVQKENPDIIIGYNIFGFDYEFMFRRAEENGCVEEFLQLSRNKEEICGTKDKDTGKYKIEESSIQIASGQHDLRFIKINGRLQVDLYNFYRREANLISYKLDYVAGNFIGDFVKSITHNTDDEQSEIKTSNMTGLLVGSYIHFEEIGHSVDYYAEGAKYSVIDVNKENNSFKIAGIVNPDLNKKVRWCLAKDDVTPKDIFRMTNGTADDRAVIAKYCIQDCNLVHYLFNKSDILTGFIEMAKICSVPINFLVMRGQGIKLTSYVAKKCREKRTLLPVMEKGSLDDGYEGAIVLEPKCDLYLDNPVACVDYASLYPSSMISENLSHDSKVWTREYDLAGNLIEEWGEKDELGNYIYDNLDGYEYVDITYDTYKYHRKNPKAAAEKIRCGYKVCRFVQPDSNGVGEAIMPSILKELLKARKDTRKMIPLEKDEFMKNVLDQRQLGYKVTANSLYGQCGAKTSTFYEKDIAACTTATGRKLLTYAKRVIEECYGNKLCETEKFGPVLTKAEYIYGDSVANYTPVYIRVNNILDIVTIEQLAEKYGNNKWIECIEEGKQEKEYCELHGIETWTEKGWTKLFRVIRHKLASHKKMVRILTHTGLVDVTDDHSLLLKSGDEISPKEVQFGTELLHNIHPVICSEEELISTDEAKIMGFFFGDGSCGEYNCPSGIKSYWALNNSSMEIINKYLNLCKSVYSDYDWVVMPTLESSGVYKISPRNNKYGSIKEFVKNYRLKMYYNKSKIIPTEIINSNINIREAFFEGLYDADGDKDKNGYCRIDQKNQISAAYINLLASSLGYLTSINTRCDKQDIYRITMTKHKQRKNKDAIKKMLNINYDGYVYDLTTDNHHFAAGVGNLIVHNTDSVFFTFNLQKPDGTPIRGKDALEITIEIAQEAGHLASQFLKGPHDLEYEKTFMPFCLLSKKRYVGILYETDPNKGKRKEMGICLKRKDSAPLVKDIYGGVIDILMKTQNIKEAIEFLKSCLQNIVNEKYAMDKLIITKSLRSGYKNPKSIAHKVLADRITARDPGNKPGPGDRIPFVYIASNDKKALQGEKIETPAFITENNIKIDYSFYITNQIMKPVQQVFALVLEKIWEMQGKALTKGKKFQKEIDLLRKSMDDDEKFKDKLEQLKNKEVKALLFDEYLRETNNEKNRVQSLTKFFDKK</sequence>
<keyword evidence="5" id="KW-0548">Nucleotidyltransferase</keyword>
<dbReference type="Gene3D" id="3.30.420.10">
    <property type="entry name" value="Ribonuclease H-like superfamily/Ribonuclease H"/>
    <property type="match status" value="2"/>
</dbReference>
<dbReference type="Gene3D" id="3.30.342.10">
    <property type="entry name" value="DNA Polymerase, chain B, domain 1"/>
    <property type="match status" value="1"/>
</dbReference>
<protein>
    <recommendedName>
        <fullName evidence="3">DNA polymerase</fullName>
        <ecNumber evidence="2">2.7.7.7</ecNumber>
    </recommendedName>
</protein>
<dbReference type="SUPFAM" id="SSF56672">
    <property type="entry name" value="DNA/RNA polymerases"/>
    <property type="match status" value="1"/>
</dbReference>
<dbReference type="SUPFAM" id="SSF51294">
    <property type="entry name" value="Hedgehog/intein (Hint) domain"/>
    <property type="match status" value="1"/>
</dbReference>
<dbReference type="EMBL" id="MN740161">
    <property type="protein sequence ID" value="QHT90959.1"/>
    <property type="molecule type" value="Genomic_DNA"/>
</dbReference>
<dbReference type="InterPro" id="IPR030934">
    <property type="entry name" value="Intein_C"/>
</dbReference>
<dbReference type="SMART" id="SM00486">
    <property type="entry name" value="POLBc"/>
    <property type="match status" value="1"/>
</dbReference>
<dbReference type="InterPro" id="IPR042087">
    <property type="entry name" value="DNA_pol_B_thumb"/>
</dbReference>
<dbReference type="PANTHER" id="PTHR10322:SF23">
    <property type="entry name" value="DNA POLYMERASE DELTA CATALYTIC SUBUNIT"/>
    <property type="match status" value="1"/>
</dbReference>
<keyword evidence="9" id="KW-0238">DNA-binding</keyword>
<dbReference type="InterPro" id="IPR004042">
    <property type="entry name" value="Intein_endonuc_central"/>
</dbReference>
<dbReference type="InterPro" id="IPR027434">
    <property type="entry name" value="Homing_endonucl"/>
</dbReference>
<dbReference type="Pfam" id="PF05204">
    <property type="entry name" value="Hom_end"/>
    <property type="match status" value="1"/>
</dbReference>
<evidence type="ECO:0000256" key="9">
    <source>
        <dbReference type="ARBA" id="ARBA00023125"/>
    </source>
</evidence>
<dbReference type="GO" id="GO:0004519">
    <property type="term" value="F:endonuclease activity"/>
    <property type="evidence" value="ECO:0007669"/>
    <property type="project" value="InterPro"/>
</dbReference>
<keyword evidence="6" id="KW-0068">Autocatalytic cleavage</keyword>
<dbReference type="Gene3D" id="2.170.16.10">
    <property type="entry name" value="Hedgehog/Intein (Hint) domain"/>
    <property type="match status" value="1"/>
</dbReference>
<dbReference type="Gene3D" id="3.10.28.10">
    <property type="entry name" value="Homing endonucleases"/>
    <property type="match status" value="1"/>
</dbReference>
<evidence type="ECO:0000256" key="3">
    <source>
        <dbReference type="ARBA" id="ARBA00015749"/>
    </source>
</evidence>
<evidence type="ECO:0000313" key="12">
    <source>
        <dbReference type="EMBL" id="QHT90959.1"/>
    </source>
</evidence>
<proteinExistence type="inferred from homology"/>
<evidence type="ECO:0000256" key="7">
    <source>
        <dbReference type="ARBA" id="ARBA00022932"/>
    </source>
</evidence>
<dbReference type="PROSITE" id="PS50818">
    <property type="entry name" value="INTEIN_C_TER"/>
    <property type="match status" value="1"/>
</dbReference>